<feature type="signal peptide" evidence="2">
    <location>
        <begin position="1"/>
        <end position="30"/>
    </location>
</feature>
<proteinExistence type="predicted"/>
<dbReference type="PROSITE" id="PS51257">
    <property type="entry name" value="PROKAR_LIPOPROTEIN"/>
    <property type="match status" value="1"/>
</dbReference>
<accession>A0A841TCA6</accession>
<dbReference type="EMBL" id="JACJVN010000024">
    <property type="protein sequence ID" value="MBB6676870.1"/>
    <property type="molecule type" value="Genomic_DNA"/>
</dbReference>
<evidence type="ECO:0000256" key="1">
    <source>
        <dbReference type="SAM" id="MobiDB-lite"/>
    </source>
</evidence>
<dbReference type="AlphaFoldDB" id="A0A841TCA6"/>
<sequence>MRRSSVPFVRATFALAVMLALTACSSAASSEDKLSSPSDTLSNAHLVTSSAVAAQSDSSEDHIDSSDDMDTASSAFDPDQPSLGGIALGMSKQDIKRLLGQPAERYNLADGSAAVSMNEYDRLTVGFNSHGMVVYIEISAPGAETGIAGVEIGAGGPEAAAALGLPFYPDSQVLSCQVTGGLLKVDLTPDTHRVLSIKLVGQP</sequence>
<evidence type="ECO:0000313" key="3">
    <source>
        <dbReference type="EMBL" id="MBB6676870.1"/>
    </source>
</evidence>
<keyword evidence="4" id="KW-1185">Reference proteome</keyword>
<dbReference type="Proteomes" id="UP000574133">
    <property type="component" value="Unassembled WGS sequence"/>
</dbReference>
<keyword evidence="2" id="KW-0732">Signal</keyword>
<organism evidence="3 4">
    <name type="scientific">Cohnella lubricantis</name>
    <dbReference type="NCBI Taxonomy" id="2163172"/>
    <lineage>
        <taxon>Bacteria</taxon>
        <taxon>Bacillati</taxon>
        <taxon>Bacillota</taxon>
        <taxon>Bacilli</taxon>
        <taxon>Bacillales</taxon>
        <taxon>Paenibacillaceae</taxon>
        <taxon>Cohnella</taxon>
    </lineage>
</organism>
<gene>
    <name evidence="3" type="ORF">H4Q31_05930</name>
</gene>
<evidence type="ECO:0000256" key="2">
    <source>
        <dbReference type="SAM" id="SignalP"/>
    </source>
</evidence>
<feature type="chain" id="PRO_5032670826" evidence="2">
    <location>
        <begin position="31"/>
        <end position="203"/>
    </location>
</feature>
<feature type="region of interest" description="Disordered" evidence="1">
    <location>
        <begin position="51"/>
        <end position="78"/>
    </location>
</feature>
<dbReference type="RefSeq" id="WP_185178160.1">
    <property type="nucleotide sequence ID" value="NZ_CBCSEP010000008.1"/>
</dbReference>
<name>A0A841TCA6_9BACL</name>
<protein>
    <submittedName>
        <fullName evidence="3">Uncharacterized protein</fullName>
    </submittedName>
</protein>
<comment type="caution">
    <text evidence="3">The sequence shown here is derived from an EMBL/GenBank/DDBJ whole genome shotgun (WGS) entry which is preliminary data.</text>
</comment>
<evidence type="ECO:0000313" key="4">
    <source>
        <dbReference type="Proteomes" id="UP000574133"/>
    </source>
</evidence>
<reference evidence="3 4" key="1">
    <citation type="submission" date="2020-08" db="EMBL/GenBank/DDBJ databases">
        <title>Cohnella phylogeny.</title>
        <authorList>
            <person name="Dunlap C."/>
        </authorList>
    </citation>
    <scope>NUCLEOTIDE SEQUENCE [LARGE SCALE GENOMIC DNA]</scope>
    <source>
        <strain evidence="3 4">DSM 103658</strain>
    </source>
</reference>